<keyword evidence="2 5" id="KW-0694">RNA-binding</keyword>
<keyword evidence="3 5" id="KW-0689">Ribosomal protein</keyword>
<dbReference type="RefSeq" id="WP_163300651.1">
    <property type="nucleotide sequence ID" value="NZ_JAAGRQ010000007.1"/>
</dbReference>
<dbReference type="NCBIfam" id="NF004135">
    <property type="entry name" value="PRK05618.3-1"/>
    <property type="match status" value="1"/>
</dbReference>
<dbReference type="GO" id="GO:0008097">
    <property type="term" value="F:5S rRNA binding"/>
    <property type="evidence" value="ECO:0007669"/>
    <property type="project" value="InterPro"/>
</dbReference>
<evidence type="ECO:0000256" key="3">
    <source>
        <dbReference type="ARBA" id="ARBA00022980"/>
    </source>
</evidence>
<accession>A0A7K3NIE8</accession>
<evidence type="ECO:0000259" key="7">
    <source>
        <dbReference type="Pfam" id="PF14693"/>
    </source>
</evidence>
<dbReference type="Gene3D" id="2.40.240.10">
    <property type="entry name" value="Ribosomal Protein L25, Chain P"/>
    <property type="match status" value="1"/>
</dbReference>
<keyword evidence="4 5" id="KW-0687">Ribonucleoprotein</keyword>
<comment type="function">
    <text evidence="5">This is one of the proteins that binds to the 5S RNA in the ribosome where it forms part of the central protuberance.</text>
</comment>
<evidence type="ECO:0000313" key="9">
    <source>
        <dbReference type="Proteomes" id="UP000469724"/>
    </source>
</evidence>
<gene>
    <name evidence="5" type="primary">rplY</name>
    <name evidence="5" type="synonym">ctc</name>
    <name evidence="8" type="ORF">G3N56_02390</name>
</gene>
<evidence type="ECO:0000256" key="4">
    <source>
        <dbReference type="ARBA" id="ARBA00023274"/>
    </source>
</evidence>
<comment type="caution">
    <text evidence="8">The sequence shown here is derived from an EMBL/GenBank/DDBJ whole genome shotgun (WGS) entry which is preliminary data.</text>
</comment>
<dbReference type="Gene3D" id="2.170.120.20">
    <property type="entry name" value="Ribosomal protein L25, beta domain"/>
    <property type="match status" value="1"/>
</dbReference>
<evidence type="ECO:0000256" key="1">
    <source>
        <dbReference type="ARBA" id="ARBA00022730"/>
    </source>
</evidence>
<dbReference type="HAMAP" id="MF_01334">
    <property type="entry name" value="Ribosomal_bL25_CTC"/>
    <property type="match status" value="1"/>
</dbReference>
<dbReference type="AlphaFoldDB" id="A0A7K3NIE8"/>
<dbReference type="PANTHER" id="PTHR33284:SF1">
    <property type="entry name" value="RIBOSOMAL PROTEIN L25_GLN-TRNA SYNTHETASE, ANTI-CODON-BINDING DOMAIN-CONTAINING PROTEIN"/>
    <property type="match status" value="1"/>
</dbReference>
<dbReference type="NCBIfam" id="TIGR00731">
    <property type="entry name" value="bL25_bact_ctc"/>
    <property type="match status" value="1"/>
</dbReference>
<evidence type="ECO:0000259" key="6">
    <source>
        <dbReference type="Pfam" id="PF01386"/>
    </source>
</evidence>
<dbReference type="InterPro" id="IPR020930">
    <property type="entry name" value="Ribosomal_uL5_bac-type"/>
</dbReference>
<reference evidence="8 9" key="1">
    <citation type="submission" date="2020-02" db="EMBL/GenBank/DDBJ databases">
        <title>Comparative genomics of sulfur disproportionating microorganisms.</title>
        <authorList>
            <person name="Ward L.M."/>
            <person name="Bertran E."/>
            <person name="Johnston D.T."/>
        </authorList>
    </citation>
    <scope>NUCLEOTIDE SEQUENCE [LARGE SCALE GENOMIC DNA]</scope>
    <source>
        <strain evidence="8 9">DSM 3696</strain>
    </source>
</reference>
<dbReference type="InterPro" id="IPR037121">
    <property type="entry name" value="Ribosomal_bL25_C"/>
</dbReference>
<sequence>MKEQLSLAVTPRATKGKGACRRLRVENLVPGIFYDSKGTNIPVMVPELPLTKLREKTGSSHVFDLVIESEEGPQTRPSLIWNVQRHPTKPRITHVDFYGVDLEKVIRVSVPVVVSGKAKGVVLGGKLEIFRDMVEVECLPLSVPDKVTIDVTALDTNENIVVSELVLPEGVKAVYEDNYAVVGVVFEAEEEAKAES</sequence>
<feature type="domain" description="Large ribosomal subunit protein bL25 L25" evidence="6">
    <location>
        <begin position="7"/>
        <end position="97"/>
    </location>
</feature>
<protein>
    <recommendedName>
        <fullName evidence="5">Large ribosomal subunit protein bL25</fullName>
    </recommendedName>
    <alternativeName>
        <fullName evidence="5">General stress protein CTC</fullName>
    </alternativeName>
</protein>
<dbReference type="Pfam" id="PF01386">
    <property type="entry name" value="Ribosomal_L25p"/>
    <property type="match status" value="1"/>
</dbReference>
<evidence type="ECO:0000313" key="8">
    <source>
        <dbReference type="EMBL" id="NDY55593.1"/>
    </source>
</evidence>
<dbReference type="CDD" id="cd00495">
    <property type="entry name" value="Ribosomal_L25_TL5_CTC"/>
    <property type="match status" value="1"/>
</dbReference>
<dbReference type="GO" id="GO:0006412">
    <property type="term" value="P:translation"/>
    <property type="evidence" value="ECO:0007669"/>
    <property type="project" value="UniProtKB-UniRule"/>
</dbReference>
<dbReference type="InterPro" id="IPR020056">
    <property type="entry name" value="Rbsml_bL25/Gln-tRNA_synth_N"/>
</dbReference>
<proteinExistence type="inferred from homology"/>
<comment type="subunit">
    <text evidence="5">Part of the 50S ribosomal subunit; part of the 5S rRNA/L5/L18/L25 subcomplex. Contacts the 5S rRNA. Binds to the 5S rRNA independently of L5 and L18.</text>
</comment>
<dbReference type="InterPro" id="IPR029751">
    <property type="entry name" value="Ribosomal_L25_dom"/>
</dbReference>
<dbReference type="GO" id="GO:0022625">
    <property type="term" value="C:cytosolic large ribosomal subunit"/>
    <property type="evidence" value="ECO:0007669"/>
    <property type="project" value="TreeGrafter"/>
</dbReference>
<keyword evidence="1 5" id="KW-0699">rRNA-binding</keyword>
<dbReference type="InterPro" id="IPR001021">
    <property type="entry name" value="Ribosomal_bL25_long"/>
</dbReference>
<dbReference type="SUPFAM" id="SSF50715">
    <property type="entry name" value="Ribosomal protein L25-like"/>
    <property type="match status" value="1"/>
</dbReference>
<name>A0A7K3NIE8_9BACT</name>
<organism evidence="8 9">
    <name type="scientific">Desulfolutivibrio sulfodismutans</name>
    <dbReference type="NCBI Taxonomy" id="63561"/>
    <lineage>
        <taxon>Bacteria</taxon>
        <taxon>Pseudomonadati</taxon>
        <taxon>Thermodesulfobacteriota</taxon>
        <taxon>Desulfovibrionia</taxon>
        <taxon>Desulfovibrionales</taxon>
        <taxon>Desulfovibrionaceae</taxon>
        <taxon>Desulfolutivibrio</taxon>
    </lineage>
</organism>
<evidence type="ECO:0000256" key="5">
    <source>
        <dbReference type="HAMAP-Rule" id="MF_01334"/>
    </source>
</evidence>
<comment type="similarity">
    <text evidence="5">Belongs to the bacterial ribosomal protein bL25 family. CTC subfamily.</text>
</comment>
<dbReference type="InterPro" id="IPR020057">
    <property type="entry name" value="Ribosomal_bL25_b-dom"/>
</dbReference>
<feature type="domain" description="Large ribosomal subunit protein bL25 beta" evidence="7">
    <location>
        <begin position="106"/>
        <end position="185"/>
    </location>
</feature>
<dbReference type="EMBL" id="JAAGRQ010000007">
    <property type="protein sequence ID" value="NDY55593.1"/>
    <property type="molecule type" value="Genomic_DNA"/>
</dbReference>
<keyword evidence="9" id="KW-1185">Reference proteome</keyword>
<dbReference type="PANTHER" id="PTHR33284">
    <property type="entry name" value="RIBOSOMAL PROTEIN L25/GLN-TRNA SYNTHETASE, ANTI-CODON-BINDING DOMAIN-CONTAINING PROTEIN"/>
    <property type="match status" value="1"/>
</dbReference>
<dbReference type="GO" id="GO:0003735">
    <property type="term" value="F:structural constituent of ribosome"/>
    <property type="evidence" value="ECO:0007669"/>
    <property type="project" value="InterPro"/>
</dbReference>
<evidence type="ECO:0000256" key="2">
    <source>
        <dbReference type="ARBA" id="ARBA00022884"/>
    </source>
</evidence>
<dbReference type="Pfam" id="PF14693">
    <property type="entry name" value="Ribosomal_TL5_C"/>
    <property type="match status" value="1"/>
</dbReference>
<dbReference type="InterPro" id="IPR011035">
    <property type="entry name" value="Ribosomal_bL25/Gln-tRNA_synth"/>
</dbReference>
<dbReference type="Proteomes" id="UP000469724">
    <property type="component" value="Unassembled WGS sequence"/>
</dbReference>